<gene>
    <name evidence="1" type="ORF">LCGC14_2562120</name>
</gene>
<reference evidence="1" key="1">
    <citation type="journal article" date="2015" name="Nature">
        <title>Complex archaea that bridge the gap between prokaryotes and eukaryotes.</title>
        <authorList>
            <person name="Spang A."/>
            <person name="Saw J.H."/>
            <person name="Jorgensen S.L."/>
            <person name="Zaremba-Niedzwiedzka K."/>
            <person name="Martijn J."/>
            <person name="Lind A.E."/>
            <person name="van Eijk R."/>
            <person name="Schleper C."/>
            <person name="Guy L."/>
            <person name="Ettema T.J."/>
        </authorList>
    </citation>
    <scope>NUCLEOTIDE SEQUENCE</scope>
</reference>
<name>A0A0F9B7P4_9ZZZZ</name>
<organism evidence="1">
    <name type="scientific">marine sediment metagenome</name>
    <dbReference type="NCBI Taxonomy" id="412755"/>
    <lineage>
        <taxon>unclassified sequences</taxon>
        <taxon>metagenomes</taxon>
        <taxon>ecological metagenomes</taxon>
    </lineage>
</organism>
<protein>
    <submittedName>
        <fullName evidence="1">Uncharacterized protein</fullName>
    </submittedName>
</protein>
<evidence type="ECO:0000313" key="1">
    <source>
        <dbReference type="EMBL" id="KKL09812.1"/>
    </source>
</evidence>
<proteinExistence type="predicted"/>
<dbReference type="EMBL" id="LAZR01042318">
    <property type="protein sequence ID" value="KKL09812.1"/>
    <property type="molecule type" value="Genomic_DNA"/>
</dbReference>
<dbReference type="AlphaFoldDB" id="A0A0F9B7P4"/>
<comment type="caution">
    <text evidence="1">The sequence shown here is derived from an EMBL/GenBank/DDBJ whole genome shotgun (WGS) entry which is preliminary data.</text>
</comment>
<accession>A0A0F9B7P4</accession>
<sequence>MGDCAIPPDRLQVALLNYAFVTRFFTYIDAARQYVKRSQPCSAALFAKFLAVFTGVPRMVRGETSDVARIAESAVFGNDGALPMIDVRRSFRTRGVPSATYNSPRAAG</sequence>